<dbReference type="EMBL" id="BAAADD010000003">
    <property type="protein sequence ID" value="GAA0567680.1"/>
    <property type="molecule type" value="Genomic_DNA"/>
</dbReference>
<accession>A0ABP3PK90</accession>
<reference evidence="2" key="1">
    <citation type="journal article" date="2019" name="Int. J. Syst. Evol. Microbiol.">
        <title>The Global Catalogue of Microorganisms (GCM) 10K type strain sequencing project: providing services to taxonomists for standard genome sequencing and annotation.</title>
        <authorList>
            <consortium name="The Broad Institute Genomics Platform"/>
            <consortium name="The Broad Institute Genome Sequencing Center for Infectious Disease"/>
            <person name="Wu L."/>
            <person name="Ma J."/>
        </authorList>
    </citation>
    <scope>NUCLEOTIDE SEQUENCE [LARGE SCALE GENOMIC DNA]</scope>
    <source>
        <strain evidence="2">JCM 15089</strain>
    </source>
</reference>
<proteinExistence type="predicted"/>
<keyword evidence="2" id="KW-1185">Reference proteome</keyword>
<evidence type="ECO:0000313" key="2">
    <source>
        <dbReference type="Proteomes" id="UP001499951"/>
    </source>
</evidence>
<dbReference type="Proteomes" id="UP001499951">
    <property type="component" value="Unassembled WGS sequence"/>
</dbReference>
<name>A0ABP3PK90_9PROT</name>
<dbReference type="RefSeq" id="WP_166932862.1">
    <property type="nucleotide sequence ID" value="NZ_BAAADD010000003.1"/>
</dbReference>
<comment type="caution">
    <text evidence="1">The sequence shown here is derived from an EMBL/GenBank/DDBJ whole genome shotgun (WGS) entry which is preliminary data.</text>
</comment>
<sequence length="122" mass="13172">MTHVLLRMTYLKSGTAIKRETTIPNSTTLKALRGIIQDLFGLGEAQSCGYEVLGCAASGHRARLRDLTASGITRFHYLQSGASKQAVEIAIVPPERVVRPAFVDRTKSGLNHPQATAGQSHT</sequence>
<organism evidence="1 2">
    <name type="scientific">Rhizomicrobium electricum</name>
    <dbReference type="NCBI Taxonomy" id="480070"/>
    <lineage>
        <taxon>Bacteria</taxon>
        <taxon>Pseudomonadati</taxon>
        <taxon>Pseudomonadota</taxon>
        <taxon>Alphaproteobacteria</taxon>
        <taxon>Micropepsales</taxon>
        <taxon>Micropepsaceae</taxon>
        <taxon>Rhizomicrobium</taxon>
    </lineage>
</organism>
<evidence type="ECO:0000313" key="1">
    <source>
        <dbReference type="EMBL" id="GAA0567680.1"/>
    </source>
</evidence>
<gene>
    <name evidence="1" type="ORF">GCM10008942_15320</name>
</gene>
<protein>
    <submittedName>
        <fullName evidence="1">Uncharacterized protein</fullName>
    </submittedName>
</protein>